<keyword evidence="1" id="KW-0808">Transferase</keyword>
<reference evidence="1" key="1">
    <citation type="journal article" date="2019" name="Sci. Rep.">
        <title>Draft genome of Tanacetum cinerariifolium, the natural source of mosquito coil.</title>
        <authorList>
            <person name="Yamashiro T."/>
            <person name="Shiraishi A."/>
            <person name="Satake H."/>
            <person name="Nakayama K."/>
        </authorList>
    </citation>
    <scope>NUCLEOTIDE SEQUENCE</scope>
</reference>
<proteinExistence type="predicted"/>
<evidence type="ECO:0000313" key="1">
    <source>
        <dbReference type="EMBL" id="GFD35657.1"/>
    </source>
</evidence>
<accession>A0A699VKE9</accession>
<name>A0A699VKE9_TANCI</name>
<protein>
    <submittedName>
        <fullName evidence="1">Reverse transcriptase domain-containing protein</fullName>
    </submittedName>
</protein>
<keyword evidence="1" id="KW-0548">Nucleotidyltransferase</keyword>
<gene>
    <name evidence="1" type="ORF">Tci_907626</name>
</gene>
<keyword evidence="1" id="KW-0695">RNA-directed DNA polymerase</keyword>
<comment type="caution">
    <text evidence="1">The sequence shown here is derived from an EMBL/GenBank/DDBJ whole genome shotgun (WGS) entry which is preliminary data.</text>
</comment>
<organism evidence="1">
    <name type="scientific">Tanacetum cinerariifolium</name>
    <name type="common">Dalmatian daisy</name>
    <name type="synonym">Chrysanthemum cinerariifolium</name>
    <dbReference type="NCBI Taxonomy" id="118510"/>
    <lineage>
        <taxon>Eukaryota</taxon>
        <taxon>Viridiplantae</taxon>
        <taxon>Streptophyta</taxon>
        <taxon>Embryophyta</taxon>
        <taxon>Tracheophyta</taxon>
        <taxon>Spermatophyta</taxon>
        <taxon>Magnoliopsida</taxon>
        <taxon>eudicotyledons</taxon>
        <taxon>Gunneridae</taxon>
        <taxon>Pentapetalae</taxon>
        <taxon>asterids</taxon>
        <taxon>campanulids</taxon>
        <taxon>Asterales</taxon>
        <taxon>Asteraceae</taxon>
        <taxon>Asteroideae</taxon>
        <taxon>Anthemideae</taxon>
        <taxon>Anthemidinae</taxon>
        <taxon>Tanacetum</taxon>
    </lineage>
</organism>
<feature type="non-terminal residue" evidence="1">
    <location>
        <position position="1"/>
    </location>
</feature>
<dbReference type="AlphaFoldDB" id="A0A699VKE9"/>
<dbReference type="Gene3D" id="2.40.70.10">
    <property type="entry name" value="Acid Proteases"/>
    <property type="match status" value="1"/>
</dbReference>
<sequence length="79" mass="8884">NHVFEIDLMPIELGTFDVIIGMDWLVKNDVVIVCGERVVRIPYGNKMLIVESDKGVSQLKVIYCIKALPRAAPVARIPY</sequence>
<dbReference type="InterPro" id="IPR021109">
    <property type="entry name" value="Peptidase_aspartic_dom_sf"/>
</dbReference>
<dbReference type="Pfam" id="PF08284">
    <property type="entry name" value="RVP_2"/>
    <property type="match status" value="1"/>
</dbReference>
<dbReference type="EMBL" id="BKCJ011461501">
    <property type="protein sequence ID" value="GFD35657.1"/>
    <property type="molecule type" value="Genomic_DNA"/>
</dbReference>
<dbReference type="GO" id="GO:0003964">
    <property type="term" value="F:RNA-directed DNA polymerase activity"/>
    <property type="evidence" value="ECO:0007669"/>
    <property type="project" value="UniProtKB-KW"/>
</dbReference>